<dbReference type="Proteomes" id="UP000321574">
    <property type="component" value="Unassembled WGS sequence"/>
</dbReference>
<dbReference type="EMBL" id="VDUW01000010">
    <property type="protein sequence ID" value="TXL61714.1"/>
    <property type="molecule type" value="Genomic_DNA"/>
</dbReference>
<protein>
    <recommendedName>
        <fullName evidence="5">Gram-positive cocci surface proteins LPxTG domain-containing protein</fullName>
    </recommendedName>
</protein>
<feature type="transmembrane region" description="Helical" evidence="1">
    <location>
        <begin position="68"/>
        <end position="86"/>
    </location>
</feature>
<gene>
    <name evidence="3" type="ORF">FHP05_12595</name>
</gene>
<evidence type="ECO:0000256" key="1">
    <source>
        <dbReference type="SAM" id="Phobius"/>
    </source>
</evidence>
<dbReference type="RefSeq" id="WP_147668766.1">
    <property type="nucleotide sequence ID" value="NZ_VDUW01000010.1"/>
</dbReference>
<organism evidence="3 4">
    <name type="scientific">Cerasibacillus terrae</name>
    <dbReference type="NCBI Taxonomy" id="2498845"/>
    <lineage>
        <taxon>Bacteria</taxon>
        <taxon>Bacillati</taxon>
        <taxon>Bacillota</taxon>
        <taxon>Bacilli</taxon>
        <taxon>Bacillales</taxon>
        <taxon>Bacillaceae</taxon>
        <taxon>Cerasibacillus</taxon>
    </lineage>
</organism>
<feature type="signal peptide" evidence="2">
    <location>
        <begin position="1"/>
        <end position="24"/>
    </location>
</feature>
<reference evidence="3 4" key="1">
    <citation type="submission" date="2019-06" db="EMBL/GenBank/DDBJ databases">
        <title>Cerasibacillus sp. nov., isolated from maize field.</title>
        <authorList>
            <person name="Lin S.-Y."/>
            <person name="Tsai C.-F."/>
            <person name="Young C.-C."/>
        </authorList>
    </citation>
    <scope>NUCLEOTIDE SEQUENCE [LARGE SCALE GENOMIC DNA]</scope>
    <source>
        <strain evidence="3 4">CC-CFT480</strain>
    </source>
</reference>
<evidence type="ECO:0000256" key="2">
    <source>
        <dbReference type="SAM" id="SignalP"/>
    </source>
</evidence>
<keyword evidence="2" id="KW-0732">Signal</keyword>
<proteinExistence type="predicted"/>
<accession>A0A5C8NII6</accession>
<evidence type="ECO:0000313" key="4">
    <source>
        <dbReference type="Proteomes" id="UP000321574"/>
    </source>
</evidence>
<keyword evidence="1" id="KW-1133">Transmembrane helix</keyword>
<dbReference type="AlphaFoldDB" id="A0A5C8NII6"/>
<keyword evidence="4" id="KW-1185">Reference proteome</keyword>
<name>A0A5C8NII6_9BACI</name>
<comment type="caution">
    <text evidence="3">The sequence shown here is derived from an EMBL/GenBank/DDBJ whole genome shotgun (WGS) entry which is preliminary data.</text>
</comment>
<keyword evidence="1" id="KW-0472">Membrane</keyword>
<feature type="chain" id="PRO_5023030348" description="Gram-positive cocci surface proteins LPxTG domain-containing protein" evidence="2">
    <location>
        <begin position="25"/>
        <end position="94"/>
    </location>
</feature>
<keyword evidence="1" id="KW-0812">Transmembrane</keyword>
<sequence>MKKALVFCIPLLVLSLLFAPQVFAESTVEKQPMEQNTDSQVVLSADQEQAVSTNSYISEQQAPLGEKVLISGMIILMALSVVFVVISEKRKTYV</sequence>
<evidence type="ECO:0008006" key="5">
    <source>
        <dbReference type="Google" id="ProtNLM"/>
    </source>
</evidence>
<evidence type="ECO:0000313" key="3">
    <source>
        <dbReference type="EMBL" id="TXL61714.1"/>
    </source>
</evidence>